<proteinExistence type="inferred from homology"/>
<accession>A0A3P6AHJ6</accession>
<dbReference type="PRINTS" id="PR01162">
    <property type="entry name" value="ALPHATUBULIN"/>
</dbReference>
<evidence type="ECO:0000313" key="8">
    <source>
        <dbReference type="EMBL" id="VDC86923.1"/>
    </source>
</evidence>
<comment type="catalytic activity">
    <reaction evidence="6">
        <text>GTP + H2O = GDP + phosphate + H(+)</text>
        <dbReference type="Rhea" id="RHEA:19669"/>
        <dbReference type="ChEBI" id="CHEBI:15377"/>
        <dbReference type="ChEBI" id="CHEBI:15378"/>
        <dbReference type="ChEBI" id="CHEBI:37565"/>
        <dbReference type="ChEBI" id="CHEBI:43474"/>
        <dbReference type="ChEBI" id="CHEBI:58189"/>
    </reaction>
    <physiologicalReaction direction="left-to-right" evidence="6">
        <dbReference type="Rhea" id="RHEA:19670"/>
    </physiologicalReaction>
</comment>
<dbReference type="EMBL" id="LR031872">
    <property type="protein sequence ID" value="VDC86923.1"/>
    <property type="molecule type" value="Genomic_DNA"/>
</dbReference>
<feature type="domain" description="Tubulin/FtsZ 2-layer sandwich" evidence="7">
    <location>
        <begin position="1"/>
        <end position="68"/>
    </location>
</feature>
<dbReference type="InterPro" id="IPR018316">
    <property type="entry name" value="Tubulin/FtsZ_2-layer-sand-dom"/>
</dbReference>
<dbReference type="InterPro" id="IPR002452">
    <property type="entry name" value="Alpha_tubulin"/>
</dbReference>
<organism evidence="8">
    <name type="scientific">Brassica oleracea</name>
    <name type="common">Wild cabbage</name>
    <dbReference type="NCBI Taxonomy" id="3712"/>
    <lineage>
        <taxon>Eukaryota</taxon>
        <taxon>Viridiplantae</taxon>
        <taxon>Streptophyta</taxon>
        <taxon>Embryophyta</taxon>
        <taxon>Tracheophyta</taxon>
        <taxon>Spermatophyta</taxon>
        <taxon>Magnoliopsida</taxon>
        <taxon>eudicotyledons</taxon>
        <taxon>Gunneridae</taxon>
        <taxon>Pentapetalae</taxon>
        <taxon>rosids</taxon>
        <taxon>malvids</taxon>
        <taxon>Brassicales</taxon>
        <taxon>Brassicaceae</taxon>
        <taxon>Brassiceae</taxon>
        <taxon>Brassica</taxon>
    </lineage>
</organism>
<dbReference type="SUPFAM" id="SSF55307">
    <property type="entry name" value="Tubulin C-terminal domain-like"/>
    <property type="match status" value="1"/>
</dbReference>
<dbReference type="InterPro" id="IPR037103">
    <property type="entry name" value="Tubulin/FtsZ-like_C"/>
</dbReference>
<comment type="similarity">
    <text evidence="1">Belongs to the tubulin family.</text>
</comment>
<dbReference type="Pfam" id="PF03953">
    <property type="entry name" value="Tubulin_C"/>
    <property type="match status" value="1"/>
</dbReference>
<sequence>MACCLMYRGDVVPKDVNVVPKDVNAAVGTIKTKITVQFVDWFPTGFKCGINYQPPMVVPGGDLAKVFLRFLLTKC</sequence>
<dbReference type="GO" id="GO:0005200">
    <property type="term" value="F:structural constituent of cytoskeleton"/>
    <property type="evidence" value="ECO:0007669"/>
    <property type="project" value="InterPro"/>
</dbReference>
<keyword evidence="4" id="KW-0378">Hydrolase</keyword>
<dbReference type="GO" id="GO:0005874">
    <property type="term" value="C:microtubule"/>
    <property type="evidence" value="ECO:0007669"/>
    <property type="project" value="UniProtKB-KW"/>
</dbReference>
<evidence type="ECO:0000256" key="3">
    <source>
        <dbReference type="ARBA" id="ARBA00022741"/>
    </source>
</evidence>
<name>A0A3P6AHJ6_BRAOL</name>
<evidence type="ECO:0000259" key="7">
    <source>
        <dbReference type="Pfam" id="PF03953"/>
    </source>
</evidence>
<gene>
    <name evidence="8" type="ORF">BOLC3T13588H</name>
</gene>
<evidence type="ECO:0000256" key="1">
    <source>
        <dbReference type="ARBA" id="ARBA00009636"/>
    </source>
</evidence>
<evidence type="ECO:0000256" key="6">
    <source>
        <dbReference type="ARBA" id="ARBA00049117"/>
    </source>
</evidence>
<keyword evidence="2" id="KW-0493">Microtubule</keyword>
<dbReference type="Gene3D" id="3.30.1330.20">
    <property type="entry name" value="Tubulin/FtsZ, C-terminal domain"/>
    <property type="match status" value="1"/>
</dbReference>
<dbReference type="AlphaFoldDB" id="A0A3P6AHJ6"/>
<dbReference type="PANTHER" id="PTHR11588">
    <property type="entry name" value="TUBULIN"/>
    <property type="match status" value="1"/>
</dbReference>
<dbReference type="GO" id="GO:0005525">
    <property type="term" value="F:GTP binding"/>
    <property type="evidence" value="ECO:0007669"/>
    <property type="project" value="UniProtKB-KW"/>
</dbReference>
<evidence type="ECO:0000256" key="5">
    <source>
        <dbReference type="ARBA" id="ARBA00023134"/>
    </source>
</evidence>
<dbReference type="GO" id="GO:0007017">
    <property type="term" value="P:microtubule-based process"/>
    <property type="evidence" value="ECO:0007669"/>
    <property type="project" value="InterPro"/>
</dbReference>
<evidence type="ECO:0000256" key="2">
    <source>
        <dbReference type="ARBA" id="ARBA00022701"/>
    </source>
</evidence>
<reference evidence="8" key="1">
    <citation type="submission" date="2018-11" db="EMBL/GenBank/DDBJ databases">
        <authorList>
            <consortium name="Genoscope - CEA"/>
            <person name="William W."/>
        </authorList>
    </citation>
    <scope>NUCLEOTIDE SEQUENCE</scope>
</reference>
<keyword evidence="5" id="KW-0342">GTP-binding</keyword>
<dbReference type="GO" id="GO:0016787">
    <property type="term" value="F:hydrolase activity"/>
    <property type="evidence" value="ECO:0007669"/>
    <property type="project" value="UniProtKB-KW"/>
</dbReference>
<evidence type="ECO:0000256" key="4">
    <source>
        <dbReference type="ARBA" id="ARBA00022801"/>
    </source>
</evidence>
<dbReference type="InterPro" id="IPR000217">
    <property type="entry name" value="Tubulin"/>
</dbReference>
<dbReference type="InterPro" id="IPR008280">
    <property type="entry name" value="Tub_FtsZ_C"/>
</dbReference>
<keyword evidence="3" id="KW-0547">Nucleotide-binding</keyword>
<protein>
    <recommendedName>
        <fullName evidence="7">Tubulin/FtsZ 2-layer sandwich domain-containing protein</fullName>
    </recommendedName>
</protein>